<dbReference type="Gene3D" id="3.40.50.150">
    <property type="entry name" value="Vaccinia Virus protein VP39"/>
    <property type="match status" value="1"/>
</dbReference>
<accession>A0AA91ZTJ4</accession>
<dbReference type="AlphaFoldDB" id="A0AA91ZTJ4"/>
<dbReference type="InterPro" id="IPR029063">
    <property type="entry name" value="SAM-dependent_MTases_sf"/>
</dbReference>
<dbReference type="CDD" id="cd02440">
    <property type="entry name" value="AdoMet_MTases"/>
    <property type="match status" value="1"/>
</dbReference>
<keyword evidence="1 4" id="KW-0489">Methyltransferase</keyword>
<dbReference type="PANTHER" id="PTHR43861">
    <property type="entry name" value="TRANS-ACONITATE 2-METHYLTRANSFERASE-RELATED"/>
    <property type="match status" value="1"/>
</dbReference>
<sequence>MPNKVIYSDYDIFASIYNKHWGHFAEQAYPAYEKLLLHNAPQNAHVLDLCCGTGHLTRKLVDKGFTVTGIDGSSKMIQHARENVPEASFIVDDARFFSTEEKFNYVLSVGDSLNHIMNLEELTNVFCNVYSILENNGIFAFDVNMENAFIDGWKNPFHIVEPNYICTVNPSYDHIQKIGRMDFILFKYDREDIWRRSDFSFTEACYPKEDIISSLQSAGFKNIQSHGVNRMIFICHKVN</sequence>
<dbReference type="Gene3D" id="2.20.25.110">
    <property type="entry name" value="S-adenosyl-L-methionine-dependent methyltransferases"/>
    <property type="match status" value="1"/>
</dbReference>
<protein>
    <submittedName>
        <fullName evidence="4">SAM-dependent methyltransferase</fullName>
    </submittedName>
</protein>
<evidence type="ECO:0000256" key="1">
    <source>
        <dbReference type="ARBA" id="ARBA00022603"/>
    </source>
</evidence>
<proteinExistence type="predicted"/>
<dbReference type="Pfam" id="PF13649">
    <property type="entry name" value="Methyltransf_25"/>
    <property type="match status" value="1"/>
</dbReference>
<evidence type="ECO:0000313" key="5">
    <source>
        <dbReference type="Proteomes" id="UP000221020"/>
    </source>
</evidence>
<dbReference type="InterPro" id="IPR041698">
    <property type="entry name" value="Methyltransf_25"/>
</dbReference>
<reference evidence="4 5" key="1">
    <citation type="submission" date="2017-09" db="EMBL/GenBank/DDBJ databases">
        <title>Large-scale bioinformatics analysis of Bacillus genomes uncovers conserved roles of natural products in bacterial physiology.</title>
        <authorList>
            <consortium name="Agbiome Team Llc"/>
            <person name="Bleich R.M."/>
            <person name="Grubbs K.J."/>
            <person name="Santa Maria K.C."/>
            <person name="Allen S.E."/>
            <person name="Farag S."/>
            <person name="Shank E.A."/>
            <person name="Bowers A."/>
        </authorList>
    </citation>
    <scope>NUCLEOTIDE SEQUENCE [LARGE SCALE GENOMIC DNA]</scope>
    <source>
        <strain evidence="4 5">AFS092012</strain>
    </source>
</reference>
<dbReference type="GO" id="GO:0008168">
    <property type="term" value="F:methyltransferase activity"/>
    <property type="evidence" value="ECO:0007669"/>
    <property type="project" value="UniProtKB-KW"/>
</dbReference>
<evidence type="ECO:0000256" key="2">
    <source>
        <dbReference type="ARBA" id="ARBA00022679"/>
    </source>
</evidence>
<dbReference type="GO" id="GO:0032259">
    <property type="term" value="P:methylation"/>
    <property type="evidence" value="ECO:0007669"/>
    <property type="project" value="UniProtKB-KW"/>
</dbReference>
<dbReference type="EMBL" id="NVOR01000024">
    <property type="protein sequence ID" value="PED82871.1"/>
    <property type="molecule type" value="Genomic_DNA"/>
</dbReference>
<evidence type="ECO:0000259" key="3">
    <source>
        <dbReference type="Pfam" id="PF13649"/>
    </source>
</evidence>
<organism evidence="4 5">
    <name type="scientific">Bacillus pseudomycoides</name>
    <dbReference type="NCBI Taxonomy" id="64104"/>
    <lineage>
        <taxon>Bacteria</taxon>
        <taxon>Bacillati</taxon>
        <taxon>Bacillota</taxon>
        <taxon>Bacilli</taxon>
        <taxon>Bacillales</taxon>
        <taxon>Bacillaceae</taxon>
        <taxon>Bacillus</taxon>
        <taxon>Bacillus cereus group</taxon>
    </lineage>
</organism>
<comment type="caution">
    <text evidence="4">The sequence shown here is derived from an EMBL/GenBank/DDBJ whole genome shotgun (WGS) entry which is preliminary data.</text>
</comment>
<dbReference type="RefSeq" id="WP_097899607.1">
    <property type="nucleotide sequence ID" value="NZ_NVOR01000024.1"/>
</dbReference>
<dbReference type="Proteomes" id="UP000221020">
    <property type="component" value="Unassembled WGS sequence"/>
</dbReference>
<name>A0AA91ZTJ4_9BACI</name>
<dbReference type="SUPFAM" id="SSF53335">
    <property type="entry name" value="S-adenosyl-L-methionine-dependent methyltransferases"/>
    <property type="match status" value="1"/>
</dbReference>
<gene>
    <name evidence="4" type="ORF">CON65_09355</name>
</gene>
<evidence type="ECO:0000313" key="4">
    <source>
        <dbReference type="EMBL" id="PED82871.1"/>
    </source>
</evidence>
<keyword evidence="2" id="KW-0808">Transferase</keyword>
<dbReference type="PANTHER" id="PTHR43861:SF1">
    <property type="entry name" value="TRANS-ACONITATE 2-METHYLTRANSFERASE"/>
    <property type="match status" value="1"/>
</dbReference>
<feature type="domain" description="Methyltransferase" evidence="3">
    <location>
        <begin position="46"/>
        <end position="137"/>
    </location>
</feature>